<keyword evidence="7" id="KW-1185">Reference proteome</keyword>
<evidence type="ECO:0000256" key="4">
    <source>
        <dbReference type="ARBA" id="ARBA00022679"/>
    </source>
</evidence>
<dbReference type="Pfam" id="PF00535">
    <property type="entry name" value="Glycos_transf_2"/>
    <property type="match status" value="1"/>
</dbReference>
<keyword evidence="4" id="KW-0808">Transferase</keyword>
<name>A0ABR4X9W0_9MICO</name>
<protein>
    <recommendedName>
        <fullName evidence="5">Glycosyltransferase 2-like domain-containing protein</fullName>
    </recommendedName>
</protein>
<reference evidence="6 7" key="1">
    <citation type="submission" date="2013-08" db="EMBL/GenBank/DDBJ databases">
        <title>The genome sequence of Knoellia flava.</title>
        <authorList>
            <person name="Zhu W."/>
            <person name="Wang G."/>
        </authorList>
    </citation>
    <scope>NUCLEOTIDE SEQUENCE [LARGE SCALE GENOMIC DNA]</scope>
    <source>
        <strain evidence="6 7">TL1</strain>
    </source>
</reference>
<gene>
    <name evidence="6" type="ORF">N798_15610</name>
</gene>
<evidence type="ECO:0000256" key="1">
    <source>
        <dbReference type="ARBA" id="ARBA00004776"/>
    </source>
</evidence>
<dbReference type="Proteomes" id="UP000029990">
    <property type="component" value="Unassembled WGS sequence"/>
</dbReference>
<dbReference type="PANTHER" id="PTHR43179">
    <property type="entry name" value="RHAMNOSYLTRANSFERASE WBBL"/>
    <property type="match status" value="1"/>
</dbReference>
<comment type="similarity">
    <text evidence="2">Belongs to the glycosyltransferase 2 family.</text>
</comment>
<comment type="caution">
    <text evidence="6">The sequence shown here is derived from an EMBL/GenBank/DDBJ whole genome shotgun (WGS) entry which is preliminary data.</text>
</comment>
<evidence type="ECO:0000313" key="7">
    <source>
        <dbReference type="Proteomes" id="UP000029990"/>
    </source>
</evidence>
<dbReference type="Gene3D" id="3.90.550.10">
    <property type="entry name" value="Spore Coat Polysaccharide Biosynthesis Protein SpsA, Chain A"/>
    <property type="match status" value="1"/>
</dbReference>
<comment type="pathway">
    <text evidence="1">Cell wall biogenesis; cell wall polysaccharide biosynthesis.</text>
</comment>
<feature type="domain" description="Glycosyltransferase 2-like" evidence="5">
    <location>
        <begin position="13"/>
        <end position="151"/>
    </location>
</feature>
<dbReference type="InterPro" id="IPR029044">
    <property type="entry name" value="Nucleotide-diphossugar_trans"/>
</dbReference>
<sequence length="310" mass="33106">MSQTTGGGAIWAVVVTFARPRVLDSMLGALGRQTRRPDHVLVVDNGSDPEVARVAAAQGAEYVDSGDNIGPAGGNALGLSVLLPRAADDDWILFVDDDDEPVDDTLLHRLESFGREVSYSDPLVAGVGIAGSTYRRQLGVFRRFEDDELCETVDLDVIFGGSLPMYSAGVLRRVGGFDARLFWGFEEAELGLRLRGLGYRLCAPGPLFLHARQVAGTAGLASRTLRTPTDKAAWRRYYSVRNSTVLARRYGGPLASTVAGVGGAAKGALTLARSHRPLGEIILPARGAVDAYRGRLGRRVDPGTNDKVSA</sequence>
<keyword evidence="3" id="KW-0328">Glycosyltransferase</keyword>
<dbReference type="SUPFAM" id="SSF53448">
    <property type="entry name" value="Nucleotide-diphospho-sugar transferases"/>
    <property type="match status" value="1"/>
</dbReference>
<evidence type="ECO:0000259" key="5">
    <source>
        <dbReference type="Pfam" id="PF00535"/>
    </source>
</evidence>
<accession>A0ABR4X9W0</accession>
<evidence type="ECO:0000313" key="6">
    <source>
        <dbReference type="EMBL" id="KGN29038.1"/>
    </source>
</evidence>
<evidence type="ECO:0000256" key="3">
    <source>
        <dbReference type="ARBA" id="ARBA00022676"/>
    </source>
</evidence>
<dbReference type="RefSeq" id="WP_052117433.1">
    <property type="nucleotide sequence ID" value="NZ_AVPI01000067.1"/>
</dbReference>
<proteinExistence type="inferred from homology"/>
<dbReference type="PANTHER" id="PTHR43179:SF12">
    <property type="entry name" value="GALACTOFURANOSYLTRANSFERASE GLFT2"/>
    <property type="match status" value="1"/>
</dbReference>
<dbReference type="InterPro" id="IPR001173">
    <property type="entry name" value="Glyco_trans_2-like"/>
</dbReference>
<organism evidence="6 7">
    <name type="scientific">Knoellia flava TL1</name>
    <dbReference type="NCBI Taxonomy" id="1385518"/>
    <lineage>
        <taxon>Bacteria</taxon>
        <taxon>Bacillati</taxon>
        <taxon>Actinomycetota</taxon>
        <taxon>Actinomycetes</taxon>
        <taxon>Micrococcales</taxon>
        <taxon>Intrasporangiaceae</taxon>
        <taxon>Knoellia</taxon>
    </lineage>
</organism>
<dbReference type="EMBL" id="AVPI01000067">
    <property type="protein sequence ID" value="KGN29038.1"/>
    <property type="molecule type" value="Genomic_DNA"/>
</dbReference>
<evidence type="ECO:0000256" key="2">
    <source>
        <dbReference type="ARBA" id="ARBA00006739"/>
    </source>
</evidence>